<feature type="transmembrane region" description="Helical" evidence="3">
    <location>
        <begin position="171"/>
        <end position="191"/>
    </location>
</feature>
<evidence type="ECO:0000313" key="8">
    <source>
        <dbReference type="RefSeq" id="XP_022321724.1"/>
    </source>
</evidence>
<feature type="transmembrane region" description="Helical" evidence="3">
    <location>
        <begin position="44"/>
        <end position="62"/>
    </location>
</feature>
<comment type="subcellular location">
    <subcellularLocation>
        <location evidence="1">Membrane</location>
        <topology evidence="1">Multi-pass membrane protein</topology>
    </subcellularLocation>
</comment>
<dbReference type="GO" id="GO:0016020">
    <property type="term" value="C:membrane"/>
    <property type="evidence" value="ECO:0007669"/>
    <property type="project" value="UniProtKB-SubCell"/>
</dbReference>
<dbReference type="InterPro" id="IPR050327">
    <property type="entry name" value="Proton-linked_MCT"/>
</dbReference>
<dbReference type="RefSeq" id="XP_022321722.1">
    <property type="nucleotide sequence ID" value="XM_022466014.1"/>
</dbReference>
<accession>A0A8B8D0X2</accession>
<evidence type="ECO:0000313" key="9">
    <source>
        <dbReference type="RefSeq" id="XP_022321725.1"/>
    </source>
</evidence>
<dbReference type="Gene3D" id="1.20.1250.20">
    <property type="entry name" value="MFS general substrate transporter like domains"/>
    <property type="match status" value="2"/>
</dbReference>
<keyword evidence="3" id="KW-0812">Transmembrane</keyword>
<dbReference type="PROSITE" id="PS50850">
    <property type="entry name" value="MFS"/>
    <property type="match status" value="1"/>
</dbReference>
<feature type="transmembrane region" description="Helical" evidence="3">
    <location>
        <begin position="114"/>
        <end position="132"/>
    </location>
</feature>
<dbReference type="RefSeq" id="XP_022321724.1">
    <property type="nucleotide sequence ID" value="XM_022466016.1"/>
</dbReference>
<evidence type="ECO:0000313" key="5">
    <source>
        <dbReference type="Proteomes" id="UP000694844"/>
    </source>
</evidence>
<organism evidence="5 7">
    <name type="scientific">Crassostrea virginica</name>
    <name type="common">Eastern oyster</name>
    <dbReference type="NCBI Taxonomy" id="6565"/>
    <lineage>
        <taxon>Eukaryota</taxon>
        <taxon>Metazoa</taxon>
        <taxon>Spiralia</taxon>
        <taxon>Lophotrochozoa</taxon>
        <taxon>Mollusca</taxon>
        <taxon>Bivalvia</taxon>
        <taxon>Autobranchia</taxon>
        <taxon>Pteriomorphia</taxon>
        <taxon>Ostreida</taxon>
        <taxon>Ostreoidea</taxon>
        <taxon>Ostreidae</taxon>
        <taxon>Crassostrea</taxon>
    </lineage>
</organism>
<dbReference type="InterPro" id="IPR011701">
    <property type="entry name" value="MFS"/>
</dbReference>
<dbReference type="PANTHER" id="PTHR11360">
    <property type="entry name" value="MONOCARBOXYLATE TRANSPORTER"/>
    <property type="match status" value="1"/>
</dbReference>
<dbReference type="SUPFAM" id="SSF103473">
    <property type="entry name" value="MFS general substrate transporter"/>
    <property type="match status" value="1"/>
</dbReference>
<dbReference type="KEGG" id="cvn:111123586"/>
<evidence type="ECO:0000313" key="7">
    <source>
        <dbReference type="RefSeq" id="XP_022321723.1"/>
    </source>
</evidence>
<feature type="transmembrane region" description="Helical" evidence="3">
    <location>
        <begin position="356"/>
        <end position="379"/>
    </location>
</feature>
<feature type="transmembrane region" description="Helical" evidence="3">
    <location>
        <begin position="423"/>
        <end position="440"/>
    </location>
</feature>
<evidence type="ECO:0000259" key="4">
    <source>
        <dbReference type="PROSITE" id="PS50850"/>
    </source>
</evidence>
<feature type="transmembrane region" description="Helical" evidence="3">
    <location>
        <begin position="484"/>
        <end position="503"/>
    </location>
</feature>
<dbReference type="Proteomes" id="UP000694844">
    <property type="component" value="Chromosome 3"/>
</dbReference>
<evidence type="ECO:0000256" key="1">
    <source>
        <dbReference type="ARBA" id="ARBA00004141"/>
    </source>
</evidence>
<dbReference type="GeneID" id="111123586"/>
<keyword evidence="3" id="KW-0472">Membrane</keyword>
<name>A0A8B8D0X2_CRAVI</name>
<keyword evidence="3" id="KW-1133">Transmembrane helix</keyword>
<keyword evidence="5" id="KW-1185">Reference proteome</keyword>
<dbReference type="GO" id="GO:0008028">
    <property type="term" value="F:monocarboxylic acid transmembrane transporter activity"/>
    <property type="evidence" value="ECO:0007669"/>
    <property type="project" value="TreeGrafter"/>
</dbReference>
<feature type="transmembrane region" description="Helical" evidence="3">
    <location>
        <begin position="138"/>
        <end position="164"/>
    </location>
</feature>
<gene>
    <name evidence="6 7 8 9" type="primary">LOC111123586</name>
</gene>
<proteinExistence type="predicted"/>
<evidence type="ECO:0000313" key="6">
    <source>
        <dbReference type="RefSeq" id="XP_022321722.1"/>
    </source>
</evidence>
<feature type="transmembrane region" description="Helical" evidence="3">
    <location>
        <begin position="515"/>
        <end position="535"/>
    </location>
</feature>
<sequence>MPSTVLMDDEDSKADQTNTQTSSEETTEPILIERQENVVPDGGWGWFVVLGSFLCHFIIGGMERSAGLLYLYFLERFKETAAATAWATTIASATRLMLGPLCSFLCNKFECRPVVLIGSLIFTATLIMTAYAPNLGTVFVTFGIIGGFGRSLTYAPAVMMVGIYFNKKRGLAVGLSTSGVGFGSFAAPAIVEMAFHFYGYSGGFYILACFAINLCICGMLFRPLQQQRLLMAFDKRRKSVKEPSEMESSLNQRKSLVSHDSLNFLPSETCPTIEVSDNAKIFDVVIEESKSLEVTVKDIPNSSSSEECVPLQNGSMKKGKNTEEQQSCCSIFRSKSKPQESKKTFIELSLLKDDRFLSFCVAILLFTLAFQSAFVFLPAYGKQLGTTDMEAAYLVIITGAFDGVGRVLSGIVLDMEKVKPFRVYIYNTIMFFVGFISFVIPLTRSYGELCVVCGVYGILIGAYISQKSVILVDLLGAEKLINSFGILICFQGIGMLVGPPFSGYLKDIDGRYENAFYVGGSSMFIGALILLVSNVKYFMSTRKVKEPQKAH</sequence>
<feature type="transmembrane region" description="Helical" evidence="3">
    <location>
        <begin position="446"/>
        <end position="464"/>
    </location>
</feature>
<dbReference type="Pfam" id="PF07690">
    <property type="entry name" value="MFS_1"/>
    <property type="match status" value="1"/>
</dbReference>
<evidence type="ECO:0000256" key="3">
    <source>
        <dbReference type="SAM" id="Phobius"/>
    </source>
</evidence>
<feature type="domain" description="Major facilitator superfamily (MFS) profile" evidence="4">
    <location>
        <begin position="44"/>
        <end position="538"/>
    </location>
</feature>
<dbReference type="RefSeq" id="XP_022321725.1">
    <property type="nucleotide sequence ID" value="XM_022466017.1"/>
</dbReference>
<feature type="transmembrane region" description="Helical" evidence="3">
    <location>
        <begin position="197"/>
        <end position="221"/>
    </location>
</feature>
<evidence type="ECO:0000256" key="2">
    <source>
        <dbReference type="SAM" id="MobiDB-lite"/>
    </source>
</evidence>
<dbReference type="AlphaFoldDB" id="A0A8B8D0X2"/>
<dbReference type="CDD" id="cd17352">
    <property type="entry name" value="MFS_MCT_SLC16"/>
    <property type="match status" value="1"/>
</dbReference>
<reference evidence="6 7" key="1">
    <citation type="submission" date="2025-04" db="UniProtKB">
        <authorList>
            <consortium name="RefSeq"/>
        </authorList>
    </citation>
    <scope>IDENTIFICATION</scope>
    <source>
        <tissue evidence="6 7">Whole sample</tissue>
    </source>
</reference>
<feature type="region of interest" description="Disordered" evidence="2">
    <location>
        <begin position="1"/>
        <end position="27"/>
    </location>
</feature>
<dbReference type="InterPro" id="IPR036259">
    <property type="entry name" value="MFS_trans_sf"/>
</dbReference>
<dbReference type="InterPro" id="IPR020846">
    <property type="entry name" value="MFS_dom"/>
</dbReference>
<feature type="transmembrane region" description="Helical" evidence="3">
    <location>
        <begin position="391"/>
        <end position="411"/>
    </location>
</feature>
<dbReference type="PANTHER" id="PTHR11360:SF306">
    <property type="entry name" value="RE01051P"/>
    <property type="match status" value="1"/>
</dbReference>
<dbReference type="OrthoDB" id="6286464at2759"/>
<dbReference type="RefSeq" id="XP_022321723.1">
    <property type="nucleotide sequence ID" value="XM_022466015.1"/>
</dbReference>
<protein>
    <submittedName>
        <fullName evidence="6 7">Monocarboxylate transporter 14-like</fullName>
    </submittedName>
</protein>